<evidence type="ECO:0000256" key="4">
    <source>
        <dbReference type="SAM" id="MobiDB-lite"/>
    </source>
</evidence>
<dbReference type="InterPro" id="IPR043159">
    <property type="entry name" value="Lectin_gal-bd_sf"/>
</dbReference>
<protein>
    <submittedName>
        <fullName evidence="6">Rhamnose-binding lectin-like</fullName>
    </submittedName>
</protein>
<evidence type="ECO:0000256" key="3">
    <source>
        <dbReference type="ARBA" id="ARBA00022737"/>
    </source>
</evidence>
<dbReference type="EMBL" id="JAFHDT010000021">
    <property type="protein sequence ID" value="KAI7794325.1"/>
    <property type="molecule type" value="Genomic_DNA"/>
</dbReference>
<dbReference type="PROSITE" id="PS50228">
    <property type="entry name" value="SUEL_LECTIN"/>
    <property type="match status" value="3"/>
</dbReference>
<keyword evidence="3" id="KW-0677">Repeat</keyword>
<comment type="caution">
    <text evidence="6">The sequence shown here is derived from an EMBL/GenBank/DDBJ whole genome shotgun (WGS) entry which is preliminary data.</text>
</comment>
<evidence type="ECO:0000313" key="6">
    <source>
        <dbReference type="EMBL" id="KAI7794325.1"/>
    </source>
</evidence>
<feature type="non-terminal residue" evidence="6">
    <location>
        <position position="1"/>
    </location>
</feature>
<evidence type="ECO:0000259" key="5">
    <source>
        <dbReference type="PROSITE" id="PS50228"/>
    </source>
</evidence>
<dbReference type="AlphaFoldDB" id="A0A9W7WCN4"/>
<feature type="compositionally biased region" description="Pro residues" evidence="4">
    <location>
        <begin position="179"/>
        <end position="196"/>
    </location>
</feature>
<feature type="domain" description="SUEL-type lectin" evidence="5">
    <location>
        <begin position="84"/>
        <end position="174"/>
    </location>
</feature>
<accession>A0A9W7WCN4</accession>
<evidence type="ECO:0000313" key="7">
    <source>
        <dbReference type="Proteomes" id="UP001059041"/>
    </source>
</evidence>
<dbReference type="GO" id="GO:0030246">
    <property type="term" value="F:carbohydrate binding"/>
    <property type="evidence" value="ECO:0007669"/>
    <property type="project" value="UniProtKB-KW"/>
</dbReference>
<dbReference type="Pfam" id="PF02140">
    <property type="entry name" value="SUEL_Lectin"/>
    <property type="match status" value="3"/>
</dbReference>
<name>A0A9W7WCN4_TRIRA</name>
<organism evidence="6 7">
    <name type="scientific">Triplophysa rosa</name>
    <name type="common">Cave loach</name>
    <dbReference type="NCBI Taxonomy" id="992332"/>
    <lineage>
        <taxon>Eukaryota</taxon>
        <taxon>Metazoa</taxon>
        <taxon>Chordata</taxon>
        <taxon>Craniata</taxon>
        <taxon>Vertebrata</taxon>
        <taxon>Euteleostomi</taxon>
        <taxon>Actinopterygii</taxon>
        <taxon>Neopterygii</taxon>
        <taxon>Teleostei</taxon>
        <taxon>Ostariophysi</taxon>
        <taxon>Cypriniformes</taxon>
        <taxon>Nemacheilidae</taxon>
        <taxon>Triplophysa</taxon>
    </lineage>
</organism>
<dbReference type="PANTHER" id="PTHR46780">
    <property type="entry name" value="PROTEIN EVA-1"/>
    <property type="match status" value="1"/>
</dbReference>
<dbReference type="Gene3D" id="2.60.120.740">
    <property type="match status" value="3"/>
</dbReference>
<dbReference type="CDD" id="cd22836">
    <property type="entry name" value="Gal_Rha_Lectin_RBL_rpt2"/>
    <property type="match status" value="1"/>
</dbReference>
<feature type="domain" description="SUEL-type lectin" evidence="5">
    <location>
        <begin position="299"/>
        <end position="385"/>
    </location>
</feature>
<dbReference type="FunFam" id="2.60.120.740:FF:000003">
    <property type="entry name" value="Protein eva-1 homolog C"/>
    <property type="match status" value="2"/>
</dbReference>
<evidence type="ECO:0000256" key="2">
    <source>
        <dbReference type="ARBA" id="ARBA00022734"/>
    </source>
</evidence>
<proteinExistence type="predicted"/>
<feature type="region of interest" description="Disordered" evidence="4">
    <location>
        <begin position="179"/>
        <end position="198"/>
    </location>
</feature>
<gene>
    <name evidence="6" type="ORF">IRJ41_014978</name>
</gene>
<keyword evidence="7" id="KW-1185">Reference proteome</keyword>
<dbReference type="Proteomes" id="UP001059041">
    <property type="component" value="Linkage Group LG21"/>
</dbReference>
<reference evidence="6" key="1">
    <citation type="submission" date="2021-02" db="EMBL/GenBank/DDBJ databases">
        <title>Comparative genomics reveals that relaxation of natural selection precedes convergent phenotypic evolution of cavefish.</title>
        <authorList>
            <person name="Peng Z."/>
        </authorList>
    </citation>
    <scope>NUCLEOTIDE SEQUENCE</scope>
    <source>
        <tissue evidence="6">Muscle</tissue>
    </source>
</reference>
<evidence type="ECO:0000256" key="1">
    <source>
        <dbReference type="ARBA" id="ARBA00022546"/>
    </source>
</evidence>
<feature type="domain" description="SUEL-type lectin" evidence="5">
    <location>
        <begin position="203"/>
        <end position="293"/>
    </location>
</feature>
<keyword evidence="2" id="KW-0430">Lectin</keyword>
<dbReference type="InterPro" id="IPR000922">
    <property type="entry name" value="Lectin_gal-bd_dom"/>
</dbReference>
<keyword evidence="1" id="KW-0348">Hemagglutinin</keyword>
<sequence>MSEGNVHYYESRSLRLVHISSSKMCHYNLVSGLPLKRIQNSLHQKASSICSSVCTFIMLQRELRFLTLFVLLCQHGVKAVDLITCEGETASLTCAQGTIKVLSANYGRTDSTTCSTGTPANQLSNVQCTQSTSLSVLTTQCGGEQSCSIVVGNAAFTEPCSGTYKYLYVSYECILPPPTPPPPTTPPPTTPPPPTSAPTNLVTCQSGTAHLSCAQGTINVLSANYGRTDSTTCSTGRPANQLSNVQCTQSTSLSVLTTQCDGKPDCSISVNNAVFGDPCVGTYKYLIVSYTCVPKSIIICQDKSRTITCERRRQLYIHFANYGRRDTVTCSYPNPKVMSSICISSETMTLQLRCNGKKNCHLRASNSNFIDRCPHIHKYLEVSYS</sequence>